<feature type="transmembrane region" description="Helical" evidence="7">
    <location>
        <begin position="182"/>
        <end position="201"/>
    </location>
</feature>
<evidence type="ECO:0000313" key="8">
    <source>
        <dbReference type="EMBL" id="GGJ90345.1"/>
    </source>
</evidence>
<dbReference type="Pfam" id="PF03239">
    <property type="entry name" value="FTR1"/>
    <property type="match status" value="1"/>
</dbReference>
<feature type="transmembrane region" description="Helical" evidence="7">
    <location>
        <begin position="264"/>
        <end position="281"/>
    </location>
</feature>
<evidence type="ECO:0000256" key="3">
    <source>
        <dbReference type="ARBA" id="ARBA00022692"/>
    </source>
</evidence>
<feature type="transmembrane region" description="Helical" evidence="7">
    <location>
        <begin position="6"/>
        <end position="26"/>
    </location>
</feature>
<dbReference type="PANTHER" id="PTHR31632:SF2">
    <property type="entry name" value="PLASMA MEMBRANE IRON PERMEASE"/>
    <property type="match status" value="1"/>
</dbReference>
<feature type="transmembrane region" description="Helical" evidence="7">
    <location>
        <begin position="148"/>
        <end position="170"/>
    </location>
</feature>
<keyword evidence="9" id="KW-1185">Reference proteome</keyword>
<dbReference type="GO" id="GO:0015093">
    <property type="term" value="F:ferrous iron transmembrane transporter activity"/>
    <property type="evidence" value="ECO:0007669"/>
    <property type="project" value="TreeGrafter"/>
</dbReference>
<evidence type="ECO:0000256" key="1">
    <source>
        <dbReference type="ARBA" id="ARBA00004141"/>
    </source>
</evidence>
<feature type="region of interest" description="Disordered" evidence="6">
    <location>
        <begin position="295"/>
        <end position="318"/>
    </location>
</feature>
<evidence type="ECO:0008006" key="10">
    <source>
        <dbReference type="Google" id="ProtNLM"/>
    </source>
</evidence>
<evidence type="ECO:0000313" key="9">
    <source>
        <dbReference type="Proteomes" id="UP000637720"/>
    </source>
</evidence>
<organism evidence="8 9">
    <name type="scientific">Calditerricola satsumensis</name>
    <dbReference type="NCBI Taxonomy" id="373054"/>
    <lineage>
        <taxon>Bacteria</taxon>
        <taxon>Bacillati</taxon>
        <taxon>Bacillota</taxon>
        <taxon>Bacilli</taxon>
        <taxon>Bacillales</taxon>
        <taxon>Bacillaceae</taxon>
        <taxon>Calditerricola</taxon>
    </lineage>
</organism>
<sequence>MNVQAFLIMFREALEALLVVGILTTYLKKLGRPDFTKWVWTGVAGALLSSLLVAFLFQVVLTSFAMMGSEHYLKIAIMIISGLLLTHMVLWLGEQMKDVRGETERKLAAILSAGSAWAMVMHAYLVVLREGIETVFFFAAISQGDISAALQSWGALLGIVCAAAVCWVVFRTTMRFPLKTFFRVTSVFMMLIAAGLLAKAVRLMQDFGLIGSVMPEVFNLVTILPEHPVDEMHLIRDHGIEPLISAQVGVFLAGVFGYTHHPSLEVLVTYLGYYVVVFALLRAKRKRSKAESAKLAAGGVSGAHRRAAEATGNPSVTP</sequence>
<evidence type="ECO:0000256" key="5">
    <source>
        <dbReference type="ARBA" id="ARBA00023136"/>
    </source>
</evidence>
<name>A0A8J3B726_9BACI</name>
<dbReference type="RefSeq" id="WP_188816453.1">
    <property type="nucleotide sequence ID" value="NZ_BMOF01000001.1"/>
</dbReference>
<dbReference type="EMBL" id="BMOF01000001">
    <property type="protein sequence ID" value="GGJ90345.1"/>
    <property type="molecule type" value="Genomic_DNA"/>
</dbReference>
<keyword evidence="3 7" id="KW-0812">Transmembrane</keyword>
<dbReference type="Proteomes" id="UP000637720">
    <property type="component" value="Unassembled WGS sequence"/>
</dbReference>
<feature type="transmembrane region" description="Helical" evidence="7">
    <location>
        <begin position="107"/>
        <end position="128"/>
    </location>
</feature>
<proteinExistence type="inferred from homology"/>
<dbReference type="GO" id="GO:0033573">
    <property type="term" value="C:high-affinity iron permease complex"/>
    <property type="evidence" value="ECO:0007669"/>
    <property type="project" value="InterPro"/>
</dbReference>
<dbReference type="AlphaFoldDB" id="A0A8J3B726"/>
<reference evidence="8" key="2">
    <citation type="submission" date="2020-09" db="EMBL/GenBank/DDBJ databases">
        <authorList>
            <person name="Sun Q."/>
            <person name="Ohkuma M."/>
        </authorList>
    </citation>
    <scope>NUCLEOTIDE SEQUENCE</scope>
    <source>
        <strain evidence="8">JCM 14719</strain>
    </source>
</reference>
<comment type="subcellular location">
    <subcellularLocation>
        <location evidence="1">Membrane</location>
        <topology evidence="1">Multi-pass membrane protein</topology>
    </subcellularLocation>
</comment>
<accession>A0A8J3B726</accession>
<protein>
    <recommendedName>
        <fullName evidence="10">Iron permease</fullName>
    </recommendedName>
</protein>
<feature type="transmembrane region" description="Helical" evidence="7">
    <location>
        <begin position="38"/>
        <end position="60"/>
    </location>
</feature>
<comment type="caution">
    <text evidence="8">The sequence shown here is derived from an EMBL/GenBank/DDBJ whole genome shotgun (WGS) entry which is preliminary data.</text>
</comment>
<evidence type="ECO:0000256" key="7">
    <source>
        <dbReference type="SAM" id="Phobius"/>
    </source>
</evidence>
<dbReference type="PANTHER" id="PTHR31632">
    <property type="entry name" value="IRON TRANSPORTER FTH1"/>
    <property type="match status" value="1"/>
</dbReference>
<evidence type="ECO:0000256" key="2">
    <source>
        <dbReference type="ARBA" id="ARBA00008333"/>
    </source>
</evidence>
<keyword evidence="4 7" id="KW-1133">Transmembrane helix</keyword>
<dbReference type="InterPro" id="IPR004923">
    <property type="entry name" value="FTR1/Fip1/EfeU"/>
</dbReference>
<gene>
    <name evidence="8" type="ORF">GCM10007043_00040</name>
</gene>
<evidence type="ECO:0000256" key="4">
    <source>
        <dbReference type="ARBA" id="ARBA00022989"/>
    </source>
</evidence>
<evidence type="ECO:0000256" key="6">
    <source>
        <dbReference type="SAM" id="MobiDB-lite"/>
    </source>
</evidence>
<reference evidence="8" key="1">
    <citation type="journal article" date="2014" name="Int. J. Syst. Evol. Microbiol.">
        <title>Complete genome sequence of Corynebacterium casei LMG S-19264T (=DSM 44701T), isolated from a smear-ripened cheese.</title>
        <authorList>
            <consortium name="US DOE Joint Genome Institute (JGI-PGF)"/>
            <person name="Walter F."/>
            <person name="Albersmeier A."/>
            <person name="Kalinowski J."/>
            <person name="Ruckert C."/>
        </authorList>
    </citation>
    <scope>NUCLEOTIDE SEQUENCE</scope>
    <source>
        <strain evidence="8">JCM 14719</strain>
    </source>
</reference>
<feature type="transmembrane region" description="Helical" evidence="7">
    <location>
        <begin position="72"/>
        <end position="92"/>
    </location>
</feature>
<keyword evidence="5 7" id="KW-0472">Membrane</keyword>
<comment type="similarity">
    <text evidence="2">Belongs to the oxidase-dependent Fe transporter (OFeT) (TC 9.A.10.1) family.</text>
</comment>